<evidence type="ECO:0000256" key="5">
    <source>
        <dbReference type="ARBA" id="ARBA00011261"/>
    </source>
</evidence>
<dbReference type="GO" id="GO:0032981">
    <property type="term" value="P:mitochondrial respiratory chain complex I assembly"/>
    <property type="evidence" value="ECO:0007669"/>
    <property type="project" value="TreeGrafter"/>
</dbReference>
<dbReference type="GO" id="GO:0005758">
    <property type="term" value="C:mitochondrial intermembrane space"/>
    <property type="evidence" value="ECO:0007669"/>
    <property type="project" value="UniProtKB-SubCell"/>
</dbReference>
<organism evidence="16 17">
    <name type="scientific">Paramuricea clavata</name>
    <name type="common">Red gorgonian</name>
    <name type="synonym">Violescent sea-whip</name>
    <dbReference type="NCBI Taxonomy" id="317549"/>
    <lineage>
        <taxon>Eukaryota</taxon>
        <taxon>Metazoa</taxon>
        <taxon>Cnidaria</taxon>
        <taxon>Anthozoa</taxon>
        <taxon>Octocorallia</taxon>
        <taxon>Malacalcyonacea</taxon>
        <taxon>Plexauridae</taxon>
        <taxon>Paramuricea</taxon>
    </lineage>
</organism>
<reference evidence="16" key="1">
    <citation type="submission" date="2020-04" db="EMBL/GenBank/DDBJ databases">
        <authorList>
            <person name="Alioto T."/>
            <person name="Alioto T."/>
            <person name="Gomez Garrido J."/>
        </authorList>
    </citation>
    <scope>NUCLEOTIDE SEQUENCE</scope>
    <source>
        <strain evidence="16">A484AB</strain>
    </source>
</reference>
<comment type="subunit">
    <text evidence="5">Mammalian complex I is composed of 45 different subunits. This is a component of the iron-sulfur (IP) fragment of the enzyme.</text>
</comment>
<evidence type="ECO:0000256" key="10">
    <source>
        <dbReference type="ARBA" id="ARBA00022982"/>
    </source>
</evidence>
<evidence type="ECO:0000313" key="16">
    <source>
        <dbReference type="EMBL" id="CAB4021630.1"/>
    </source>
</evidence>
<keyword evidence="9" id="KW-0999">Mitochondrion inner membrane</keyword>
<name>A0A6S7IWU1_PARCT</name>
<dbReference type="Proteomes" id="UP001152795">
    <property type="component" value="Unassembled WGS sequence"/>
</dbReference>
<evidence type="ECO:0000256" key="6">
    <source>
        <dbReference type="ARBA" id="ARBA00013482"/>
    </source>
</evidence>
<proteinExistence type="inferred from homology"/>
<evidence type="ECO:0000256" key="8">
    <source>
        <dbReference type="ARBA" id="ARBA00022660"/>
    </source>
</evidence>
<evidence type="ECO:0000256" key="13">
    <source>
        <dbReference type="ARBA" id="ARBA00023157"/>
    </source>
</evidence>
<evidence type="ECO:0000256" key="3">
    <source>
        <dbReference type="ARBA" id="ARBA00004637"/>
    </source>
</evidence>
<keyword evidence="17" id="KW-1185">Reference proteome</keyword>
<comment type="subcellular location">
    <subcellularLocation>
        <location evidence="3">Mitochondrion inner membrane</location>
        <topology evidence="3">Peripheral membrane protein</topology>
    </subcellularLocation>
    <subcellularLocation>
        <location evidence="2">Mitochondrion intermembrane space</location>
    </subcellularLocation>
</comment>
<keyword evidence="11" id="KW-0496">Mitochondrion</keyword>
<dbReference type="Pfam" id="PF10200">
    <property type="entry name" value="Ndufs5"/>
    <property type="match status" value="1"/>
</dbReference>
<dbReference type="EMBL" id="CACRXK020011536">
    <property type="protein sequence ID" value="CAB4021630.1"/>
    <property type="molecule type" value="Genomic_DNA"/>
</dbReference>
<evidence type="ECO:0000256" key="1">
    <source>
        <dbReference type="ARBA" id="ARBA00003195"/>
    </source>
</evidence>
<keyword evidence="10" id="KW-0249">Electron transport</keyword>
<evidence type="ECO:0000256" key="15">
    <source>
        <dbReference type="ARBA" id="ARBA00032739"/>
    </source>
</evidence>
<evidence type="ECO:0000256" key="2">
    <source>
        <dbReference type="ARBA" id="ARBA00004569"/>
    </source>
</evidence>
<gene>
    <name evidence="16" type="ORF">PACLA_8A067470</name>
</gene>
<evidence type="ECO:0000256" key="9">
    <source>
        <dbReference type="ARBA" id="ARBA00022792"/>
    </source>
</evidence>
<dbReference type="PANTHER" id="PTHR15224">
    <property type="entry name" value="NADH DEHYDROGENASE [UBIQUINONE] IRON-SULFUR PROTEIN 5"/>
    <property type="match status" value="1"/>
</dbReference>
<keyword evidence="8" id="KW-0679">Respiratory chain</keyword>
<comment type="function">
    <text evidence="1">Accessory subunit of the mitochondrial membrane respiratory chain NADH dehydrogenase (Complex I), that is believed not to be involved in catalysis. Complex I functions in the transfer of electrons from NADH to the respiratory chain. The immediate electron acceptor for the enzyme is believed to be ubiquinone.</text>
</comment>
<sequence length="75" mass="9030">MSQNVSNDGDYGRCFQFWQELVDCFGKHGRYGQHTKCVQQKEDYDECLHHRKLSARLERIREEKSKLIKEGKWPQ</sequence>
<evidence type="ECO:0000256" key="4">
    <source>
        <dbReference type="ARBA" id="ARBA00007372"/>
    </source>
</evidence>
<dbReference type="OrthoDB" id="9992197at2759"/>
<protein>
    <recommendedName>
        <fullName evidence="6">NADH dehydrogenase [ubiquinone] iron-sulfur protein 5</fullName>
    </recommendedName>
    <alternativeName>
        <fullName evidence="14">Complex I-15 kDa</fullName>
    </alternativeName>
    <alternativeName>
        <fullName evidence="15">NADH-ubiquinone oxidoreductase 15 kDa subunit</fullName>
    </alternativeName>
</protein>
<evidence type="ECO:0000256" key="14">
    <source>
        <dbReference type="ARBA" id="ARBA00031222"/>
    </source>
</evidence>
<evidence type="ECO:0000256" key="11">
    <source>
        <dbReference type="ARBA" id="ARBA00023128"/>
    </source>
</evidence>
<keyword evidence="13" id="KW-1015">Disulfide bond</keyword>
<dbReference type="InterPro" id="IPR019342">
    <property type="entry name" value="NADH_UbQ_OxRdtase_FeS-su5"/>
</dbReference>
<keyword evidence="12" id="KW-0472">Membrane</keyword>
<evidence type="ECO:0000256" key="7">
    <source>
        <dbReference type="ARBA" id="ARBA00022448"/>
    </source>
</evidence>
<keyword evidence="7" id="KW-0813">Transport</keyword>
<comment type="similarity">
    <text evidence="4">Belongs to the complex I NDUFS5 subunit family.</text>
</comment>
<comment type="caution">
    <text evidence="16">The sequence shown here is derived from an EMBL/GenBank/DDBJ whole genome shotgun (WGS) entry which is preliminary data.</text>
</comment>
<dbReference type="PANTHER" id="PTHR15224:SF1">
    <property type="entry name" value="NADH DEHYDROGENASE [UBIQUINONE] IRON-SULFUR PROTEIN 5"/>
    <property type="match status" value="1"/>
</dbReference>
<accession>A0A6S7IWU1</accession>
<evidence type="ECO:0000313" key="17">
    <source>
        <dbReference type="Proteomes" id="UP001152795"/>
    </source>
</evidence>
<dbReference type="AlphaFoldDB" id="A0A6S7IWU1"/>
<dbReference type="GO" id="GO:0005743">
    <property type="term" value="C:mitochondrial inner membrane"/>
    <property type="evidence" value="ECO:0007669"/>
    <property type="project" value="UniProtKB-SubCell"/>
</dbReference>
<evidence type="ECO:0000256" key="12">
    <source>
        <dbReference type="ARBA" id="ARBA00023136"/>
    </source>
</evidence>